<gene>
    <name evidence="1" type="ORF">S01H4_33551</name>
</gene>
<dbReference type="Gene3D" id="3.40.50.300">
    <property type="entry name" value="P-loop containing nucleotide triphosphate hydrolases"/>
    <property type="match status" value="1"/>
</dbReference>
<sequence length="165" mass="19139">QNHETLEKFNDNPDNRKGVIIAKTVTVAMINKMLKILAQNYDNVVHVTYEDLCSNPVDQFKILTSFLTFERGYDFDNLLESSLNEEESSNNPYSIFRNTNAQLNRPFKFLKKEEVKLAIDILTTCNLQRGKEYVNCINGMFSQFTKNTAKQTYWESLRGSNVFKS</sequence>
<name>X1C7W9_9ZZZZ</name>
<evidence type="ECO:0008006" key="2">
    <source>
        <dbReference type="Google" id="ProtNLM"/>
    </source>
</evidence>
<protein>
    <recommendedName>
        <fullName evidence="2">Sulfotransferase domain-containing protein</fullName>
    </recommendedName>
</protein>
<organism evidence="1">
    <name type="scientific">marine sediment metagenome</name>
    <dbReference type="NCBI Taxonomy" id="412755"/>
    <lineage>
        <taxon>unclassified sequences</taxon>
        <taxon>metagenomes</taxon>
        <taxon>ecological metagenomes</taxon>
    </lineage>
</organism>
<proteinExistence type="predicted"/>
<dbReference type="AlphaFoldDB" id="X1C7W9"/>
<comment type="caution">
    <text evidence="1">The sequence shown here is derived from an EMBL/GenBank/DDBJ whole genome shotgun (WGS) entry which is preliminary data.</text>
</comment>
<feature type="non-terminal residue" evidence="1">
    <location>
        <position position="1"/>
    </location>
</feature>
<evidence type="ECO:0000313" key="1">
    <source>
        <dbReference type="EMBL" id="GAG80496.1"/>
    </source>
</evidence>
<dbReference type="InterPro" id="IPR027417">
    <property type="entry name" value="P-loop_NTPase"/>
</dbReference>
<accession>X1C7W9</accession>
<dbReference type="EMBL" id="BART01017673">
    <property type="protein sequence ID" value="GAG80496.1"/>
    <property type="molecule type" value="Genomic_DNA"/>
</dbReference>
<reference evidence="1" key="1">
    <citation type="journal article" date="2014" name="Front. Microbiol.">
        <title>High frequency of phylogenetically diverse reductive dehalogenase-homologous genes in deep subseafloor sedimentary metagenomes.</title>
        <authorList>
            <person name="Kawai M."/>
            <person name="Futagami T."/>
            <person name="Toyoda A."/>
            <person name="Takaki Y."/>
            <person name="Nishi S."/>
            <person name="Hori S."/>
            <person name="Arai W."/>
            <person name="Tsubouchi T."/>
            <person name="Morono Y."/>
            <person name="Uchiyama I."/>
            <person name="Ito T."/>
            <person name="Fujiyama A."/>
            <person name="Inagaki F."/>
            <person name="Takami H."/>
        </authorList>
    </citation>
    <scope>NUCLEOTIDE SEQUENCE</scope>
    <source>
        <strain evidence="1">Expedition CK06-06</strain>
    </source>
</reference>